<feature type="region of interest" description="Disordered" evidence="1">
    <location>
        <begin position="1"/>
        <end position="38"/>
    </location>
</feature>
<feature type="compositionally biased region" description="Basic residues" evidence="1">
    <location>
        <begin position="21"/>
        <end position="36"/>
    </location>
</feature>
<comment type="caution">
    <text evidence="2">The sequence shown here is derived from an EMBL/GenBank/DDBJ whole genome shotgun (WGS) entry which is preliminary data.</text>
</comment>
<dbReference type="Proteomes" id="UP001610335">
    <property type="component" value="Unassembled WGS sequence"/>
</dbReference>
<dbReference type="EMBL" id="JBFXLS010000011">
    <property type="protein sequence ID" value="KAL2830758.1"/>
    <property type="molecule type" value="Genomic_DNA"/>
</dbReference>
<evidence type="ECO:0000313" key="3">
    <source>
        <dbReference type="Proteomes" id="UP001610335"/>
    </source>
</evidence>
<dbReference type="Pfam" id="PF09692">
    <property type="entry name" value="Arb1"/>
    <property type="match status" value="1"/>
</dbReference>
<name>A0ABR4IVA0_9EURO</name>
<accession>A0ABR4IVA0</accession>
<dbReference type="InterPro" id="IPR018606">
    <property type="entry name" value="Arb1"/>
</dbReference>
<reference evidence="2 3" key="1">
    <citation type="submission" date="2024-07" db="EMBL/GenBank/DDBJ databases">
        <title>Section-level genome sequencing and comparative genomics of Aspergillus sections Usti and Cavernicolus.</title>
        <authorList>
            <consortium name="Lawrence Berkeley National Laboratory"/>
            <person name="Nybo J.L."/>
            <person name="Vesth T.C."/>
            <person name="Theobald S."/>
            <person name="Frisvad J.C."/>
            <person name="Larsen T.O."/>
            <person name="Kjaerboelling I."/>
            <person name="Rothschild-Mancinelli K."/>
            <person name="Lyhne E.K."/>
            <person name="Kogle M.E."/>
            <person name="Barry K."/>
            <person name="Clum A."/>
            <person name="Na H."/>
            <person name="Ledsgaard L."/>
            <person name="Lin J."/>
            <person name="Lipzen A."/>
            <person name="Kuo A."/>
            <person name="Riley R."/>
            <person name="Mondo S."/>
            <person name="LaButti K."/>
            <person name="Haridas S."/>
            <person name="Pangalinan J."/>
            <person name="Salamov A.A."/>
            <person name="Simmons B.A."/>
            <person name="Magnuson J.K."/>
            <person name="Chen J."/>
            <person name="Drula E."/>
            <person name="Henrissat B."/>
            <person name="Wiebenga A."/>
            <person name="Lubbers R.J."/>
            <person name="Gomes A.C."/>
            <person name="Makela M.R."/>
            <person name="Stajich J."/>
            <person name="Grigoriev I.V."/>
            <person name="Mortensen U.H."/>
            <person name="De vries R.P."/>
            <person name="Baker S.E."/>
            <person name="Andersen M.R."/>
        </authorList>
    </citation>
    <scope>NUCLEOTIDE SEQUENCE [LARGE SCALE GENOMIC DNA]</scope>
    <source>
        <strain evidence="2 3">CBS 600.67</strain>
    </source>
</reference>
<organism evidence="2 3">
    <name type="scientific">Aspergillus cavernicola</name>
    <dbReference type="NCBI Taxonomy" id="176166"/>
    <lineage>
        <taxon>Eukaryota</taxon>
        <taxon>Fungi</taxon>
        <taxon>Dikarya</taxon>
        <taxon>Ascomycota</taxon>
        <taxon>Pezizomycotina</taxon>
        <taxon>Eurotiomycetes</taxon>
        <taxon>Eurotiomycetidae</taxon>
        <taxon>Eurotiales</taxon>
        <taxon>Aspergillaceae</taxon>
        <taxon>Aspergillus</taxon>
        <taxon>Aspergillus subgen. Nidulantes</taxon>
    </lineage>
</organism>
<protein>
    <submittedName>
        <fullName evidence="2">Argonaute complex, subunit Arb1</fullName>
    </submittedName>
</protein>
<gene>
    <name evidence="2" type="ORF">BDW59DRAFT_177547</name>
</gene>
<evidence type="ECO:0000313" key="2">
    <source>
        <dbReference type="EMBL" id="KAL2830758.1"/>
    </source>
</evidence>
<keyword evidence="3" id="KW-1185">Reference proteome</keyword>
<proteinExistence type="predicted"/>
<sequence length="437" mass="50629">MEGKNLDENGDIVAPPPPAPQKKKKNRRPKSKRGRTKPTGFEEYYVDVPITVEEHELELSLYHVSRPIIHRMEDALLRFQKNRRIQTERLEVFQKYLVYGGIDVGPKMFVGTDDRDLKEMDNDQILQARGRTTINQDYSHLEIDFNDVVKGYLTSYFPFFFNPENEDMVKLATVTIRNFLSYLLYHDVCPEHTENIDEARKSCDIATEELWKNQQLMANGPGDFNTASSTLFGGCEYDLYVENNQWKNPKDNKIQMTKDIARKVVKFGVAVAGSDELTSLFHQMDERDNLKATKLEDIDGFEVTSVYLLDEEHRKFYWDCAPDLHPVGVLCGRAYCDPGRPEYDLSPEERAEWAKGDRPLQKLTFFLEESLIQHCYPGMKIITPVWEMGCGFHYFEDTTKAYSSIYTVLSNDLMIGWKKPRDLTVGSEDEDEENEAE</sequence>
<evidence type="ECO:0000256" key="1">
    <source>
        <dbReference type="SAM" id="MobiDB-lite"/>
    </source>
</evidence>